<reference evidence="2" key="1">
    <citation type="submission" date="2020-04" db="EMBL/GenBank/DDBJ databases">
        <title>Draft genome resource of the tomato pathogen Pseudocercospora fuligena.</title>
        <authorList>
            <person name="Zaccaron A."/>
        </authorList>
    </citation>
    <scope>NUCLEOTIDE SEQUENCE</scope>
    <source>
        <strain evidence="2">PF001</strain>
    </source>
</reference>
<dbReference type="PROSITE" id="PS51186">
    <property type="entry name" value="GNAT"/>
    <property type="match status" value="1"/>
</dbReference>
<dbReference type="Proteomes" id="UP000660729">
    <property type="component" value="Unassembled WGS sequence"/>
</dbReference>
<evidence type="ECO:0000313" key="3">
    <source>
        <dbReference type="Proteomes" id="UP000660729"/>
    </source>
</evidence>
<dbReference type="InterPro" id="IPR016181">
    <property type="entry name" value="Acyl_CoA_acyltransferase"/>
</dbReference>
<dbReference type="EMBL" id="JABCIY010000011">
    <property type="protein sequence ID" value="KAF7197595.1"/>
    <property type="molecule type" value="Genomic_DNA"/>
</dbReference>
<dbReference type="InterPro" id="IPR000182">
    <property type="entry name" value="GNAT_dom"/>
</dbReference>
<accession>A0A8H6RTF5</accession>
<keyword evidence="3" id="KW-1185">Reference proteome</keyword>
<protein>
    <recommendedName>
        <fullName evidence="1">N-acetyltransferase domain-containing protein</fullName>
    </recommendedName>
</protein>
<dbReference type="OrthoDB" id="2115692at2759"/>
<name>A0A8H6RTF5_9PEZI</name>
<evidence type="ECO:0000259" key="1">
    <source>
        <dbReference type="PROSITE" id="PS51186"/>
    </source>
</evidence>
<dbReference type="AlphaFoldDB" id="A0A8H6RTF5"/>
<dbReference type="PANTHER" id="PTHR42791">
    <property type="entry name" value="GNAT FAMILY ACETYLTRANSFERASE"/>
    <property type="match status" value="1"/>
</dbReference>
<dbReference type="InterPro" id="IPR052523">
    <property type="entry name" value="Trichothecene_AcTrans"/>
</dbReference>
<proteinExistence type="predicted"/>
<dbReference type="Pfam" id="PF00583">
    <property type="entry name" value="Acetyltransf_1"/>
    <property type="match status" value="1"/>
</dbReference>
<dbReference type="CDD" id="cd04301">
    <property type="entry name" value="NAT_SF"/>
    <property type="match status" value="1"/>
</dbReference>
<feature type="domain" description="N-acetyltransferase" evidence="1">
    <location>
        <begin position="3"/>
        <end position="205"/>
    </location>
</feature>
<gene>
    <name evidence="2" type="ORF">HII31_01098</name>
</gene>
<comment type="caution">
    <text evidence="2">The sequence shown here is derived from an EMBL/GenBank/DDBJ whole genome shotgun (WGS) entry which is preliminary data.</text>
</comment>
<evidence type="ECO:0000313" key="2">
    <source>
        <dbReference type="EMBL" id="KAF7197595.1"/>
    </source>
</evidence>
<dbReference type="Gene3D" id="3.40.630.30">
    <property type="match status" value="1"/>
</dbReference>
<dbReference type="SUPFAM" id="SSF55729">
    <property type="entry name" value="Acyl-CoA N-acyltransferases (Nat)"/>
    <property type="match status" value="1"/>
</dbReference>
<sequence length="219" mass="25217">MTISILPAVERDVPMLVHIELEAFRDHPRIPILWPNGYQPDVYAFYESKKIKALQNPNYHLLKAVDDDTGEIVGASEVTFCLDPARNATEQPMSKNEPPPDNWPEGGNWPLRRYFTINSYHLARNSFAGKPYIEVDLLVVDPKYQGKGIGSKLIRWSMDEADRRGVQLALESSPNGLALYHKSGFIEVERIKADMKMFGWEKPYVEDEAMRVWMIRQPR</sequence>
<dbReference type="PANTHER" id="PTHR42791:SF2">
    <property type="entry name" value="N-ACETYLTRANSFERASE DOMAIN-CONTAINING PROTEIN"/>
    <property type="match status" value="1"/>
</dbReference>
<organism evidence="2 3">
    <name type="scientific">Pseudocercospora fuligena</name>
    <dbReference type="NCBI Taxonomy" id="685502"/>
    <lineage>
        <taxon>Eukaryota</taxon>
        <taxon>Fungi</taxon>
        <taxon>Dikarya</taxon>
        <taxon>Ascomycota</taxon>
        <taxon>Pezizomycotina</taxon>
        <taxon>Dothideomycetes</taxon>
        <taxon>Dothideomycetidae</taxon>
        <taxon>Mycosphaerellales</taxon>
        <taxon>Mycosphaerellaceae</taxon>
        <taxon>Pseudocercospora</taxon>
    </lineage>
</organism>
<dbReference type="GO" id="GO:0016747">
    <property type="term" value="F:acyltransferase activity, transferring groups other than amino-acyl groups"/>
    <property type="evidence" value="ECO:0007669"/>
    <property type="project" value="InterPro"/>
</dbReference>